<dbReference type="AlphaFoldDB" id="A0A6H5J3M1"/>
<reference evidence="1 2" key="1">
    <citation type="submission" date="2020-02" db="EMBL/GenBank/DDBJ databases">
        <authorList>
            <person name="Ferguson B K."/>
        </authorList>
    </citation>
    <scope>NUCLEOTIDE SEQUENCE [LARGE SCALE GENOMIC DNA]</scope>
</reference>
<name>A0A6H5J3M1_9HYME</name>
<protein>
    <submittedName>
        <fullName evidence="1">Uncharacterized protein</fullName>
    </submittedName>
</protein>
<proteinExistence type="predicted"/>
<dbReference type="EMBL" id="CADCXV010001152">
    <property type="protein sequence ID" value="CAB0042067.1"/>
    <property type="molecule type" value="Genomic_DNA"/>
</dbReference>
<accession>A0A6H5J3M1</accession>
<sequence>MDQIKILGDSPVNPRGCFERELRKQVPNPRGFKKKSTWISRKSVPLNIFAPTGYRPCTRMEPQEWIYLLSAARALLQHHDVPPTLYETVWRSLHRVLSPHDVPYAGPRCHEKETWEPEQEGVCSICNRLYSESPPPVNQWIPFE</sequence>
<evidence type="ECO:0000313" key="2">
    <source>
        <dbReference type="Proteomes" id="UP000479190"/>
    </source>
</evidence>
<dbReference type="Proteomes" id="UP000479190">
    <property type="component" value="Unassembled WGS sequence"/>
</dbReference>
<gene>
    <name evidence="1" type="ORF">TBRA_LOCUS13709</name>
</gene>
<evidence type="ECO:0000313" key="1">
    <source>
        <dbReference type="EMBL" id="CAB0042067.1"/>
    </source>
</evidence>
<keyword evidence="2" id="KW-1185">Reference proteome</keyword>
<organism evidence="1 2">
    <name type="scientific">Trichogramma brassicae</name>
    <dbReference type="NCBI Taxonomy" id="86971"/>
    <lineage>
        <taxon>Eukaryota</taxon>
        <taxon>Metazoa</taxon>
        <taxon>Ecdysozoa</taxon>
        <taxon>Arthropoda</taxon>
        <taxon>Hexapoda</taxon>
        <taxon>Insecta</taxon>
        <taxon>Pterygota</taxon>
        <taxon>Neoptera</taxon>
        <taxon>Endopterygota</taxon>
        <taxon>Hymenoptera</taxon>
        <taxon>Apocrita</taxon>
        <taxon>Proctotrupomorpha</taxon>
        <taxon>Chalcidoidea</taxon>
        <taxon>Trichogrammatidae</taxon>
        <taxon>Trichogramma</taxon>
    </lineage>
</organism>